<protein>
    <submittedName>
        <fullName evidence="2">Uncharacterized protein</fullName>
    </submittedName>
</protein>
<feature type="region of interest" description="Disordered" evidence="1">
    <location>
        <begin position="1"/>
        <end position="22"/>
    </location>
</feature>
<dbReference type="AlphaFoldDB" id="A0A8H7W282"/>
<accession>A0A8H7W282</accession>
<name>A0A8H7W282_9HELO</name>
<evidence type="ECO:0000256" key="1">
    <source>
        <dbReference type="SAM" id="MobiDB-lite"/>
    </source>
</evidence>
<evidence type="ECO:0000313" key="3">
    <source>
        <dbReference type="Proteomes" id="UP000664132"/>
    </source>
</evidence>
<dbReference type="EMBL" id="JAFJYH010000378">
    <property type="protein sequence ID" value="KAG4412437.1"/>
    <property type="molecule type" value="Genomic_DNA"/>
</dbReference>
<keyword evidence="3" id="KW-1185">Reference proteome</keyword>
<dbReference type="OrthoDB" id="3559314at2759"/>
<comment type="caution">
    <text evidence="2">The sequence shown here is derived from an EMBL/GenBank/DDBJ whole genome shotgun (WGS) entry which is preliminary data.</text>
</comment>
<proteinExistence type="predicted"/>
<feature type="compositionally biased region" description="Polar residues" evidence="1">
    <location>
        <begin position="61"/>
        <end position="70"/>
    </location>
</feature>
<feature type="compositionally biased region" description="Basic residues" evidence="1">
    <location>
        <begin position="1"/>
        <end position="16"/>
    </location>
</feature>
<feature type="compositionally biased region" description="Polar residues" evidence="1">
    <location>
        <begin position="99"/>
        <end position="128"/>
    </location>
</feature>
<organism evidence="2 3">
    <name type="scientific">Cadophora malorum</name>
    <dbReference type="NCBI Taxonomy" id="108018"/>
    <lineage>
        <taxon>Eukaryota</taxon>
        <taxon>Fungi</taxon>
        <taxon>Dikarya</taxon>
        <taxon>Ascomycota</taxon>
        <taxon>Pezizomycotina</taxon>
        <taxon>Leotiomycetes</taxon>
        <taxon>Helotiales</taxon>
        <taxon>Ploettnerulaceae</taxon>
        <taxon>Cadophora</taxon>
    </lineage>
</organism>
<feature type="region of interest" description="Disordered" evidence="1">
    <location>
        <begin position="36"/>
        <end position="128"/>
    </location>
</feature>
<sequence>MAKPSVRKRYTPRKAVVKQASISTSAKLQKKSGFIIYIDDDDTPPPETKQSTPSKDAKPLASSSDYGGSSDNEDLIAAAAQEMEAVSLQGGSVKENCDVLSTTNRSSQARMPQSSQPPKTLTSELYQH</sequence>
<evidence type="ECO:0000313" key="2">
    <source>
        <dbReference type="EMBL" id="KAG4412437.1"/>
    </source>
</evidence>
<reference evidence="2" key="1">
    <citation type="submission" date="2021-02" db="EMBL/GenBank/DDBJ databases">
        <title>Genome sequence Cadophora malorum strain M34.</title>
        <authorList>
            <person name="Stefanovic E."/>
            <person name="Vu D."/>
            <person name="Scully C."/>
            <person name="Dijksterhuis J."/>
            <person name="Roader J."/>
            <person name="Houbraken J."/>
        </authorList>
    </citation>
    <scope>NUCLEOTIDE SEQUENCE</scope>
    <source>
        <strain evidence="2">M34</strain>
    </source>
</reference>
<gene>
    <name evidence="2" type="ORF">IFR04_014432</name>
</gene>
<dbReference type="Proteomes" id="UP000664132">
    <property type="component" value="Unassembled WGS sequence"/>
</dbReference>